<reference evidence="1" key="1">
    <citation type="submission" date="2021-03" db="EMBL/GenBank/DDBJ databases">
        <authorList>
            <person name="Tran Van P."/>
        </authorList>
    </citation>
    <scope>NUCLEOTIDE SEQUENCE</scope>
</reference>
<keyword evidence="2" id="KW-1185">Reference proteome</keyword>
<dbReference type="EMBL" id="CAJPIN010000592">
    <property type="protein sequence ID" value="CAG2053686.1"/>
    <property type="molecule type" value="Genomic_DNA"/>
</dbReference>
<protein>
    <submittedName>
        <fullName evidence="1">Uncharacterized protein</fullName>
    </submittedName>
</protein>
<proteinExistence type="predicted"/>
<evidence type="ECO:0000313" key="2">
    <source>
        <dbReference type="Proteomes" id="UP001153148"/>
    </source>
</evidence>
<sequence>MRLQSNMDRGGGQTERASERLKYKIEHMGCNERWPDWSARVTERAHLKDRTGSIFQARMLDPVQSSLQALGNIIVCWFIEC</sequence>
<comment type="caution">
    <text evidence="1">The sequence shown here is derived from an EMBL/GenBank/DDBJ whole genome shotgun (WGS) entry which is preliminary data.</text>
</comment>
<gene>
    <name evidence="1" type="ORF">TPAB3V08_LOCUS736</name>
</gene>
<evidence type="ECO:0000313" key="1">
    <source>
        <dbReference type="EMBL" id="CAG2053686.1"/>
    </source>
</evidence>
<accession>A0ABN7NCV1</accession>
<name>A0ABN7NCV1_TIMPD</name>
<organism evidence="1 2">
    <name type="scientific">Timema podura</name>
    <name type="common">Walking stick</name>
    <dbReference type="NCBI Taxonomy" id="61482"/>
    <lineage>
        <taxon>Eukaryota</taxon>
        <taxon>Metazoa</taxon>
        <taxon>Ecdysozoa</taxon>
        <taxon>Arthropoda</taxon>
        <taxon>Hexapoda</taxon>
        <taxon>Insecta</taxon>
        <taxon>Pterygota</taxon>
        <taxon>Neoptera</taxon>
        <taxon>Polyneoptera</taxon>
        <taxon>Phasmatodea</taxon>
        <taxon>Timematodea</taxon>
        <taxon>Timematoidea</taxon>
        <taxon>Timematidae</taxon>
        <taxon>Timema</taxon>
    </lineage>
</organism>
<dbReference type="Proteomes" id="UP001153148">
    <property type="component" value="Unassembled WGS sequence"/>
</dbReference>